<evidence type="ECO:0000259" key="10">
    <source>
        <dbReference type="PROSITE" id="PS50110"/>
    </source>
</evidence>
<keyword evidence="2 8" id="KW-0597">Phosphoprotein</keyword>
<keyword evidence="4" id="KW-0805">Transcription regulation</keyword>
<dbReference type="InterPro" id="IPR011006">
    <property type="entry name" value="CheY-like_superfamily"/>
</dbReference>
<feature type="domain" description="Response regulatory" evidence="10">
    <location>
        <begin position="21"/>
        <end position="173"/>
    </location>
</feature>
<dbReference type="InterPro" id="IPR006447">
    <property type="entry name" value="Myb_dom_plants"/>
</dbReference>
<dbReference type="OMA" id="QEIGHVN"/>
<feature type="domain" description="HTH myb-type" evidence="11">
    <location>
        <begin position="223"/>
        <end position="282"/>
    </location>
</feature>
<dbReference type="InterPro" id="IPR009057">
    <property type="entry name" value="Homeodomain-like_sf"/>
</dbReference>
<dbReference type="Gramene" id="PHT66958">
    <property type="protein sequence ID" value="PHT66958"/>
    <property type="gene ID" value="T459_31383"/>
</dbReference>
<evidence type="ECO:0000256" key="7">
    <source>
        <dbReference type="ARBA" id="ARBA00023242"/>
    </source>
</evidence>
<feature type="modified residue" description="4-aspartylphosphate" evidence="8">
    <location>
        <position position="109"/>
    </location>
</feature>
<feature type="region of interest" description="Disordered" evidence="9">
    <location>
        <begin position="195"/>
        <end position="220"/>
    </location>
</feature>
<evidence type="ECO:0000256" key="9">
    <source>
        <dbReference type="SAM" id="MobiDB-lite"/>
    </source>
</evidence>
<dbReference type="InterPro" id="IPR017930">
    <property type="entry name" value="Myb_dom"/>
</dbReference>
<comment type="subcellular location">
    <subcellularLocation>
        <location evidence="1">Nucleus</location>
    </subcellularLocation>
</comment>
<dbReference type="Proteomes" id="UP000222542">
    <property type="component" value="Unassembled WGS sequence"/>
</dbReference>
<dbReference type="CDD" id="cd17584">
    <property type="entry name" value="REC_typeB_ARR-like"/>
    <property type="match status" value="1"/>
</dbReference>
<keyword evidence="7" id="KW-0539">Nucleus</keyword>
<dbReference type="PROSITE" id="PS50110">
    <property type="entry name" value="RESPONSE_REGULATORY"/>
    <property type="match status" value="1"/>
</dbReference>
<evidence type="ECO:0000259" key="11">
    <source>
        <dbReference type="PROSITE" id="PS51294"/>
    </source>
</evidence>
<dbReference type="SUPFAM" id="SSF46689">
    <property type="entry name" value="Homeodomain-like"/>
    <property type="match status" value="1"/>
</dbReference>
<dbReference type="EMBL" id="AYRZ02000012">
    <property type="protein sequence ID" value="PHT66958.1"/>
    <property type="molecule type" value="Genomic_DNA"/>
</dbReference>
<keyword evidence="3" id="KW-0902">Two-component regulatory system</keyword>
<organism evidence="12 13">
    <name type="scientific">Capsicum annuum</name>
    <name type="common">Capsicum pepper</name>
    <dbReference type="NCBI Taxonomy" id="4072"/>
    <lineage>
        <taxon>Eukaryota</taxon>
        <taxon>Viridiplantae</taxon>
        <taxon>Streptophyta</taxon>
        <taxon>Embryophyta</taxon>
        <taxon>Tracheophyta</taxon>
        <taxon>Spermatophyta</taxon>
        <taxon>Magnoliopsida</taxon>
        <taxon>eudicotyledons</taxon>
        <taxon>Gunneridae</taxon>
        <taxon>Pentapetalae</taxon>
        <taxon>asterids</taxon>
        <taxon>lamiids</taxon>
        <taxon>Solanales</taxon>
        <taxon>Solanaceae</taxon>
        <taxon>Solanoideae</taxon>
        <taxon>Capsiceae</taxon>
        <taxon>Capsicum</taxon>
    </lineage>
</organism>
<reference evidence="12 13" key="1">
    <citation type="journal article" date="2014" name="Nat. Genet.">
        <title>Genome sequence of the hot pepper provides insights into the evolution of pungency in Capsicum species.</title>
        <authorList>
            <person name="Kim S."/>
            <person name="Park M."/>
            <person name="Yeom S.I."/>
            <person name="Kim Y.M."/>
            <person name="Lee J.M."/>
            <person name="Lee H.A."/>
            <person name="Seo E."/>
            <person name="Choi J."/>
            <person name="Cheong K."/>
            <person name="Kim K.T."/>
            <person name="Jung K."/>
            <person name="Lee G.W."/>
            <person name="Oh S.K."/>
            <person name="Bae C."/>
            <person name="Kim S.B."/>
            <person name="Lee H.Y."/>
            <person name="Kim S.Y."/>
            <person name="Kim M.S."/>
            <person name="Kang B.C."/>
            <person name="Jo Y.D."/>
            <person name="Yang H.B."/>
            <person name="Jeong H.J."/>
            <person name="Kang W.H."/>
            <person name="Kwon J.K."/>
            <person name="Shin C."/>
            <person name="Lim J.Y."/>
            <person name="Park J.H."/>
            <person name="Huh J.H."/>
            <person name="Kim J.S."/>
            <person name="Kim B.D."/>
            <person name="Cohen O."/>
            <person name="Paran I."/>
            <person name="Suh M.C."/>
            <person name="Lee S.B."/>
            <person name="Kim Y.K."/>
            <person name="Shin Y."/>
            <person name="Noh S.J."/>
            <person name="Park J."/>
            <person name="Seo Y.S."/>
            <person name="Kwon S.Y."/>
            <person name="Kim H.A."/>
            <person name="Park J.M."/>
            <person name="Kim H.J."/>
            <person name="Choi S.B."/>
            <person name="Bosland P.W."/>
            <person name="Reeves G."/>
            <person name="Jo S.H."/>
            <person name="Lee B.W."/>
            <person name="Cho H.T."/>
            <person name="Choi H.S."/>
            <person name="Lee M.S."/>
            <person name="Yu Y."/>
            <person name="Do Choi Y."/>
            <person name="Park B.S."/>
            <person name="van Deynze A."/>
            <person name="Ashrafi H."/>
            <person name="Hill T."/>
            <person name="Kim W.T."/>
            <person name="Pai H.S."/>
            <person name="Ahn H.K."/>
            <person name="Yeam I."/>
            <person name="Giovannoni J.J."/>
            <person name="Rose J.K."/>
            <person name="Sorensen I."/>
            <person name="Lee S.J."/>
            <person name="Kim R.W."/>
            <person name="Choi I.Y."/>
            <person name="Choi B.S."/>
            <person name="Lim J.S."/>
            <person name="Lee Y.H."/>
            <person name="Choi D."/>
        </authorList>
    </citation>
    <scope>NUCLEOTIDE SEQUENCE [LARGE SCALE GENOMIC DNA]</scope>
    <source>
        <strain evidence="13">cv. CM334</strain>
    </source>
</reference>
<protein>
    <recommendedName>
        <fullName evidence="14">Two-component response regulator</fullName>
    </recommendedName>
</protein>
<evidence type="ECO:0000256" key="2">
    <source>
        <dbReference type="ARBA" id="ARBA00022553"/>
    </source>
</evidence>
<evidence type="ECO:0000256" key="8">
    <source>
        <dbReference type="PROSITE-ProRule" id="PRU00169"/>
    </source>
</evidence>
<dbReference type="Gene3D" id="1.10.10.60">
    <property type="entry name" value="Homeodomain-like"/>
    <property type="match status" value="1"/>
</dbReference>
<evidence type="ECO:0000256" key="1">
    <source>
        <dbReference type="ARBA" id="ARBA00004123"/>
    </source>
</evidence>
<evidence type="ECO:0000313" key="13">
    <source>
        <dbReference type="Proteomes" id="UP000222542"/>
    </source>
</evidence>
<dbReference type="PANTHER" id="PTHR43874:SF66">
    <property type="entry name" value="TWO-COMPONENT RESPONSE REGULATOR"/>
    <property type="match status" value="1"/>
</dbReference>
<dbReference type="GO" id="GO:0000160">
    <property type="term" value="P:phosphorelay signal transduction system"/>
    <property type="evidence" value="ECO:0007669"/>
    <property type="project" value="UniProtKB-KW"/>
</dbReference>
<comment type="caution">
    <text evidence="12">The sequence shown here is derived from an EMBL/GenBank/DDBJ whole genome shotgun (WGS) entry which is preliminary data.</text>
</comment>
<dbReference type="InterPro" id="IPR001005">
    <property type="entry name" value="SANT/Myb"/>
</dbReference>
<reference evidence="12 13" key="2">
    <citation type="journal article" date="2017" name="Genome Biol.">
        <title>New reference genome sequences of hot pepper reveal the massive evolution of plant disease-resistance genes by retroduplication.</title>
        <authorList>
            <person name="Kim S."/>
            <person name="Park J."/>
            <person name="Yeom S.I."/>
            <person name="Kim Y.M."/>
            <person name="Seo E."/>
            <person name="Kim K.T."/>
            <person name="Kim M.S."/>
            <person name="Lee J.M."/>
            <person name="Cheong K."/>
            <person name="Shin H.S."/>
            <person name="Kim S.B."/>
            <person name="Han K."/>
            <person name="Lee J."/>
            <person name="Park M."/>
            <person name="Lee H.A."/>
            <person name="Lee H.Y."/>
            <person name="Lee Y."/>
            <person name="Oh S."/>
            <person name="Lee J.H."/>
            <person name="Choi E."/>
            <person name="Choi E."/>
            <person name="Lee S.E."/>
            <person name="Jeon J."/>
            <person name="Kim H."/>
            <person name="Choi G."/>
            <person name="Song H."/>
            <person name="Lee J."/>
            <person name="Lee S.C."/>
            <person name="Kwon J.K."/>
            <person name="Lee H.Y."/>
            <person name="Koo N."/>
            <person name="Hong Y."/>
            <person name="Kim R.W."/>
            <person name="Kang W.H."/>
            <person name="Huh J.H."/>
            <person name="Kang B.C."/>
            <person name="Yang T.J."/>
            <person name="Lee Y.H."/>
            <person name="Bennetzen J.L."/>
            <person name="Choi D."/>
        </authorList>
    </citation>
    <scope>NUCLEOTIDE SEQUENCE [LARGE SCALE GENOMIC DNA]</scope>
    <source>
        <strain evidence="13">cv. CM334</strain>
    </source>
</reference>
<evidence type="ECO:0000256" key="6">
    <source>
        <dbReference type="ARBA" id="ARBA00023163"/>
    </source>
</evidence>
<name>A0A2G2YB23_CAPAN</name>
<dbReference type="GO" id="GO:0010597">
    <property type="term" value="P:green leaf volatile biosynthetic process"/>
    <property type="evidence" value="ECO:0007669"/>
    <property type="project" value="UniProtKB-ARBA"/>
</dbReference>
<sequence>MATSGECLNSGGFSGEFPTFRLLVVDDDPSCLRVLECMLKKCHYEDLLCTVLSRGSIGNSLSTSSTSCTLYPPQTRLCGNTVVTTCEHAEVALSLLRENRNNFHLVISDVHMPDMDGFKLVELIVLEMNLPVIMMSVDDSRSVIMKAVIHGAHDYLVKPVSIEALKNIWQHVVRQNKDEWKGKILDRLGNVEGAESKEGRLKSSKKRNDEEENEIGERNDTNTVKKARVLWSPELHEKFIQAINQLGGDKAVPQKILKLMNVPGLEREHVASHLQKYRLQLQKNRSGLESGFMGHSEVTIGTLLNNLDVQTLAPMDQHPVQNLTTHQGPTWVRPKSPIFIKEPTWGSPTTKSPIFMQRNHLSFQNPVLRYQGPQQMNNSNKQVNLPCGIPTTEQFLRMNIPVARISQPQLRVQNMLSESNKILSQNGIVDDTRDSMYNQVPRTAVDFSLNQNIPLAGTNFLLSANSTVSATTEQVNVGYDNFSKLCQQKAQDWGLQNVVGSTFDASMEQNGQNLNAPIAEAVFSSRQEIGHVNLIDGPKVNSVRAAERYTDSSYQSTIFLEPFEQDNDLMSALLEQQHESTVGQVDSVFGHDEVAFENLPV</sequence>
<dbReference type="PANTHER" id="PTHR43874">
    <property type="entry name" value="TWO-COMPONENT RESPONSE REGULATOR"/>
    <property type="match status" value="1"/>
</dbReference>
<keyword evidence="6" id="KW-0804">Transcription</keyword>
<dbReference type="STRING" id="4072.A0A2G2YB23"/>
<dbReference type="Pfam" id="PF00249">
    <property type="entry name" value="Myb_DNA-binding"/>
    <property type="match status" value="1"/>
</dbReference>
<dbReference type="GO" id="GO:0000976">
    <property type="term" value="F:transcription cis-regulatory region binding"/>
    <property type="evidence" value="ECO:0007669"/>
    <property type="project" value="UniProtKB-ARBA"/>
</dbReference>
<dbReference type="GO" id="GO:0005634">
    <property type="term" value="C:nucleus"/>
    <property type="evidence" value="ECO:0007669"/>
    <property type="project" value="UniProtKB-SubCell"/>
</dbReference>
<keyword evidence="5" id="KW-0010">Activator</keyword>
<dbReference type="Gene3D" id="3.40.50.2300">
    <property type="match status" value="1"/>
</dbReference>
<proteinExistence type="predicted"/>
<gene>
    <name evidence="12" type="ORF">T459_31383</name>
</gene>
<dbReference type="GO" id="GO:0009736">
    <property type="term" value="P:cytokinin-activated signaling pathway"/>
    <property type="evidence" value="ECO:0007669"/>
    <property type="project" value="InterPro"/>
</dbReference>
<keyword evidence="13" id="KW-1185">Reference proteome</keyword>
<dbReference type="Pfam" id="PF00072">
    <property type="entry name" value="Response_reg"/>
    <property type="match status" value="1"/>
</dbReference>
<evidence type="ECO:0008006" key="14">
    <source>
        <dbReference type="Google" id="ProtNLM"/>
    </source>
</evidence>
<dbReference type="FunFam" id="1.10.10.60:FF:000007">
    <property type="entry name" value="Two-component response regulator"/>
    <property type="match status" value="1"/>
</dbReference>
<evidence type="ECO:0000256" key="3">
    <source>
        <dbReference type="ARBA" id="ARBA00023012"/>
    </source>
</evidence>
<dbReference type="NCBIfam" id="TIGR01557">
    <property type="entry name" value="myb_SHAQKYF"/>
    <property type="match status" value="1"/>
</dbReference>
<evidence type="ECO:0000313" key="12">
    <source>
        <dbReference type="EMBL" id="PHT66958.1"/>
    </source>
</evidence>
<dbReference type="InterPro" id="IPR001789">
    <property type="entry name" value="Sig_transdc_resp-reg_receiver"/>
</dbReference>
<dbReference type="InterPro" id="IPR045279">
    <property type="entry name" value="ARR-like"/>
</dbReference>
<dbReference type="SUPFAM" id="SSF52172">
    <property type="entry name" value="CheY-like"/>
    <property type="match status" value="1"/>
</dbReference>
<dbReference type="PROSITE" id="PS51294">
    <property type="entry name" value="HTH_MYB"/>
    <property type="match status" value="1"/>
</dbReference>
<evidence type="ECO:0000256" key="4">
    <source>
        <dbReference type="ARBA" id="ARBA00023015"/>
    </source>
</evidence>
<evidence type="ECO:0000256" key="5">
    <source>
        <dbReference type="ARBA" id="ARBA00023159"/>
    </source>
</evidence>
<dbReference type="AlphaFoldDB" id="A0A2G2YB23"/>
<accession>A0A2G2YB23</accession>
<dbReference type="SMART" id="SM00448">
    <property type="entry name" value="REC"/>
    <property type="match status" value="1"/>
</dbReference>